<keyword evidence="2" id="KW-0378">Hydrolase</keyword>
<dbReference type="SMART" id="SM00796">
    <property type="entry name" value="AHS1"/>
    <property type="match status" value="1"/>
</dbReference>
<dbReference type="InterPro" id="IPR029000">
    <property type="entry name" value="Cyclophilin-like_dom_sf"/>
</dbReference>
<evidence type="ECO:0000313" key="5">
    <source>
        <dbReference type="EMBL" id="SDK78335.1"/>
    </source>
</evidence>
<dbReference type="STRING" id="525640.SAMN04487971_10384"/>
<gene>
    <name evidence="5" type="ORF">SAMN04487971_10384</name>
</gene>
<reference evidence="6" key="1">
    <citation type="submission" date="2016-10" db="EMBL/GenBank/DDBJ databases">
        <authorList>
            <person name="Varghese N."/>
            <person name="Submissions S."/>
        </authorList>
    </citation>
    <scope>NUCLEOTIDE SEQUENCE [LARGE SCALE GENOMIC DNA]</scope>
    <source>
        <strain evidence="6">CGMCC 1.7655</strain>
    </source>
</reference>
<evidence type="ECO:0000256" key="3">
    <source>
        <dbReference type="ARBA" id="ARBA00022840"/>
    </source>
</evidence>
<dbReference type="Gene3D" id="2.40.100.10">
    <property type="entry name" value="Cyclophilin-like"/>
    <property type="match status" value="1"/>
</dbReference>
<protein>
    <submittedName>
        <fullName evidence="5">Sensor histidine kinase inhibitor, KipI family</fullName>
    </submittedName>
</protein>
<dbReference type="OrthoDB" id="9778567at2"/>
<evidence type="ECO:0000259" key="4">
    <source>
        <dbReference type="SMART" id="SM00796"/>
    </source>
</evidence>
<sequence length="243" mass="26149">MSDWPRIAPAGVDGMVVTFAPRLSEPANRAALALRGAIEAARWPEVQETAVSLVSTYLRLDPLADPSGLEERLRRLVGARDWMAEPLPGERRLIRIPTCYDGDHAPQLDEAAEMAGLTRAQAVDALASAPLRVLTIGFAPGQPYIGELPSEWDIPRLRQLTPRVKAGALTVAIRQLVLFAVAAQTGWRQVGQTAARLFDPAAAQPFLLRPGDAVAFPPVDADRLAALMRDPSGGISIEPTAWA</sequence>
<dbReference type="GO" id="GO:0016787">
    <property type="term" value="F:hydrolase activity"/>
    <property type="evidence" value="ECO:0007669"/>
    <property type="project" value="UniProtKB-KW"/>
</dbReference>
<evidence type="ECO:0000313" key="6">
    <source>
        <dbReference type="Proteomes" id="UP000199555"/>
    </source>
</evidence>
<organism evidence="5 6">
    <name type="scientific">Paracoccus chinensis</name>
    <dbReference type="NCBI Taxonomy" id="525640"/>
    <lineage>
        <taxon>Bacteria</taxon>
        <taxon>Pseudomonadati</taxon>
        <taxon>Pseudomonadota</taxon>
        <taxon>Alphaproteobacteria</taxon>
        <taxon>Rhodobacterales</taxon>
        <taxon>Paracoccaceae</taxon>
        <taxon>Paracoccus</taxon>
    </lineage>
</organism>
<dbReference type="EMBL" id="FNGE01000003">
    <property type="protein sequence ID" value="SDK78335.1"/>
    <property type="molecule type" value="Genomic_DNA"/>
</dbReference>
<keyword evidence="1" id="KW-0547">Nucleotide-binding</keyword>
<dbReference type="InterPro" id="IPR003833">
    <property type="entry name" value="CT_C_D"/>
</dbReference>
<dbReference type="PANTHER" id="PTHR34698">
    <property type="entry name" value="5-OXOPROLINASE SUBUNIT B"/>
    <property type="match status" value="1"/>
</dbReference>
<dbReference type="GO" id="GO:0005524">
    <property type="term" value="F:ATP binding"/>
    <property type="evidence" value="ECO:0007669"/>
    <property type="project" value="UniProtKB-KW"/>
</dbReference>
<proteinExistence type="predicted"/>
<keyword evidence="6" id="KW-1185">Reference proteome</keyword>
<dbReference type="AlphaFoldDB" id="A0A1G9EQQ1"/>
<dbReference type="Pfam" id="PF02682">
    <property type="entry name" value="CT_C_D"/>
    <property type="match status" value="1"/>
</dbReference>
<evidence type="ECO:0000256" key="1">
    <source>
        <dbReference type="ARBA" id="ARBA00022741"/>
    </source>
</evidence>
<keyword evidence="3" id="KW-0067">ATP-binding</keyword>
<dbReference type="PANTHER" id="PTHR34698:SF2">
    <property type="entry name" value="5-OXOPROLINASE SUBUNIT B"/>
    <property type="match status" value="1"/>
</dbReference>
<accession>A0A1G9EQQ1</accession>
<feature type="domain" description="Carboxyltransferase" evidence="4">
    <location>
        <begin position="5"/>
        <end position="208"/>
    </location>
</feature>
<dbReference type="RefSeq" id="WP_090753275.1">
    <property type="nucleotide sequence ID" value="NZ_FNGE01000003.1"/>
</dbReference>
<dbReference type="Proteomes" id="UP000199555">
    <property type="component" value="Unassembled WGS sequence"/>
</dbReference>
<dbReference type="InterPro" id="IPR010016">
    <property type="entry name" value="PxpB"/>
</dbReference>
<dbReference type="SUPFAM" id="SSF160467">
    <property type="entry name" value="PH0987 N-terminal domain-like"/>
    <property type="match status" value="1"/>
</dbReference>
<dbReference type="SUPFAM" id="SSF50891">
    <property type="entry name" value="Cyclophilin-like"/>
    <property type="match status" value="1"/>
</dbReference>
<name>A0A1G9EQQ1_9RHOB</name>
<dbReference type="Gene3D" id="3.30.1360.40">
    <property type="match status" value="1"/>
</dbReference>
<evidence type="ECO:0000256" key="2">
    <source>
        <dbReference type="ARBA" id="ARBA00022801"/>
    </source>
</evidence>